<dbReference type="InterPro" id="IPR003593">
    <property type="entry name" value="AAA+_ATPase"/>
</dbReference>
<dbReference type="GO" id="GO:0015421">
    <property type="term" value="F:ABC-type oligopeptide transporter activity"/>
    <property type="evidence" value="ECO:0007669"/>
    <property type="project" value="TreeGrafter"/>
</dbReference>
<dbReference type="eggNOG" id="COG1132">
    <property type="taxonomic scope" value="Bacteria"/>
</dbReference>
<dbReference type="Pfam" id="PF00005">
    <property type="entry name" value="ABC_tran"/>
    <property type="match status" value="1"/>
</dbReference>
<dbReference type="Gene3D" id="3.40.50.300">
    <property type="entry name" value="P-loop containing nucleotide triphosphate hydrolases"/>
    <property type="match status" value="1"/>
</dbReference>
<dbReference type="Gene3D" id="1.20.1560.10">
    <property type="entry name" value="ABC transporter type 1, transmembrane domain"/>
    <property type="match status" value="1"/>
</dbReference>
<evidence type="ECO:0000256" key="9">
    <source>
        <dbReference type="ARBA" id="ARBA00061644"/>
    </source>
</evidence>
<dbReference type="SUPFAM" id="SSF90123">
    <property type="entry name" value="ABC transporter transmembrane region"/>
    <property type="match status" value="1"/>
</dbReference>
<feature type="transmembrane region" description="Helical" evidence="11">
    <location>
        <begin position="51"/>
        <end position="75"/>
    </location>
</feature>
<evidence type="ECO:0000313" key="15">
    <source>
        <dbReference type="Proteomes" id="UP000002213"/>
    </source>
</evidence>
<evidence type="ECO:0000256" key="8">
    <source>
        <dbReference type="ARBA" id="ARBA00023136"/>
    </source>
</evidence>
<feature type="transmembrane region" description="Helical" evidence="11">
    <location>
        <begin position="126"/>
        <end position="146"/>
    </location>
</feature>
<keyword evidence="5" id="KW-0547">Nucleotide-binding</keyword>
<evidence type="ECO:0000256" key="1">
    <source>
        <dbReference type="ARBA" id="ARBA00004651"/>
    </source>
</evidence>
<protein>
    <submittedName>
        <fullName evidence="14">ABC transporter related</fullName>
    </submittedName>
</protein>
<dbReference type="KEGG" id="ami:Amir_4862"/>
<dbReference type="GO" id="GO:0005886">
    <property type="term" value="C:plasma membrane"/>
    <property type="evidence" value="ECO:0007669"/>
    <property type="project" value="UniProtKB-SubCell"/>
</dbReference>
<dbReference type="SMART" id="SM00382">
    <property type="entry name" value="AAA"/>
    <property type="match status" value="1"/>
</dbReference>
<dbReference type="Proteomes" id="UP000002213">
    <property type="component" value="Chromosome"/>
</dbReference>
<organism evidence="14 15">
    <name type="scientific">Actinosynnema mirum (strain ATCC 29888 / DSM 43827 / JCM 3225 / NBRC 14064 / NCIMB 13271 / NRRL B-12336 / IMRU 3971 / 101)</name>
    <dbReference type="NCBI Taxonomy" id="446462"/>
    <lineage>
        <taxon>Bacteria</taxon>
        <taxon>Bacillati</taxon>
        <taxon>Actinomycetota</taxon>
        <taxon>Actinomycetes</taxon>
        <taxon>Pseudonocardiales</taxon>
        <taxon>Pseudonocardiaceae</taxon>
        <taxon>Actinosynnema</taxon>
    </lineage>
</organism>
<evidence type="ECO:0000256" key="10">
    <source>
        <dbReference type="SAM" id="MobiDB-lite"/>
    </source>
</evidence>
<feature type="transmembrane region" description="Helical" evidence="11">
    <location>
        <begin position="152"/>
        <end position="173"/>
    </location>
</feature>
<keyword evidence="15" id="KW-1185">Reference proteome</keyword>
<reference evidence="14 15" key="1">
    <citation type="journal article" date="2009" name="Stand. Genomic Sci.">
        <title>Complete genome sequence of Actinosynnema mirum type strain (101).</title>
        <authorList>
            <person name="Land M."/>
            <person name="Lapidus A."/>
            <person name="Mayilraj S."/>
            <person name="Chen F."/>
            <person name="Copeland A."/>
            <person name="Del Rio T.G."/>
            <person name="Nolan M."/>
            <person name="Lucas S."/>
            <person name="Tice H."/>
            <person name="Cheng J.F."/>
            <person name="Chertkov O."/>
            <person name="Bruce D."/>
            <person name="Goodwin L."/>
            <person name="Pitluck S."/>
            <person name="Rohde M."/>
            <person name="Goker M."/>
            <person name="Pati A."/>
            <person name="Ivanova N."/>
            <person name="Mavromatis K."/>
            <person name="Chen A."/>
            <person name="Palaniappan K."/>
            <person name="Hauser L."/>
            <person name="Chang Y.J."/>
            <person name="Jeffries C.C."/>
            <person name="Brettin T."/>
            <person name="Detter J.C."/>
            <person name="Han C."/>
            <person name="Chain P."/>
            <person name="Tindall B.J."/>
            <person name="Bristow J."/>
            <person name="Eisen J.A."/>
            <person name="Markowitz V."/>
            <person name="Hugenholtz P."/>
            <person name="Kyrpides N.C."/>
            <person name="Klenk H.P."/>
        </authorList>
    </citation>
    <scope>NUCLEOTIDE SEQUENCE [LARGE SCALE GENOMIC DNA]</scope>
    <source>
        <strain evidence="15">ATCC 29888 / DSM 43827 / JCM 3225 / NBRC 14064 / NCIMB 13271 / NRRL B-12336 / IMRU 3971 / 101</strain>
    </source>
</reference>
<evidence type="ECO:0000259" key="13">
    <source>
        <dbReference type="PROSITE" id="PS50929"/>
    </source>
</evidence>
<dbReference type="GO" id="GO:0016887">
    <property type="term" value="F:ATP hydrolysis activity"/>
    <property type="evidence" value="ECO:0007669"/>
    <property type="project" value="InterPro"/>
</dbReference>
<keyword evidence="6" id="KW-0067">ATP-binding</keyword>
<proteinExistence type="inferred from homology"/>
<dbReference type="InterPro" id="IPR036640">
    <property type="entry name" value="ABC1_TM_sf"/>
</dbReference>
<evidence type="ECO:0000256" key="6">
    <source>
        <dbReference type="ARBA" id="ARBA00022840"/>
    </source>
</evidence>
<dbReference type="AlphaFoldDB" id="C6WQJ8"/>
<dbReference type="PROSITE" id="PS00211">
    <property type="entry name" value="ABC_TRANSPORTER_1"/>
    <property type="match status" value="1"/>
</dbReference>
<feature type="domain" description="ABC transporter" evidence="12">
    <location>
        <begin position="334"/>
        <end position="565"/>
    </location>
</feature>
<dbReference type="EMBL" id="CP001630">
    <property type="protein sequence ID" value="ACU38688.1"/>
    <property type="molecule type" value="Genomic_DNA"/>
</dbReference>
<accession>C6WQJ8</accession>
<evidence type="ECO:0000256" key="3">
    <source>
        <dbReference type="ARBA" id="ARBA00022475"/>
    </source>
</evidence>
<feature type="transmembrane region" description="Helical" evidence="11">
    <location>
        <begin position="232"/>
        <end position="256"/>
    </location>
</feature>
<dbReference type="InterPro" id="IPR017871">
    <property type="entry name" value="ABC_transporter-like_CS"/>
</dbReference>
<evidence type="ECO:0000256" key="4">
    <source>
        <dbReference type="ARBA" id="ARBA00022692"/>
    </source>
</evidence>
<feature type="compositionally biased region" description="Low complexity" evidence="10">
    <location>
        <begin position="582"/>
        <end position="591"/>
    </location>
</feature>
<feature type="compositionally biased region" description="Basic and acidic residues" evidence="10">
    <location>
        <begin position="319"/>
        <end position="328"/>
    </location>
</feature>
<evidence type="ECO:0000256" key="2">
    <source>
        <dbReference type="ARBA" id="ARBA00022448"/>
    </source>
</evidence>
<dbReference type="FunFam" id="3.40.50.300:FF:000299">
    <property type="entry name" value="ABC transporter ATP-binding protein/permease"/>
    <property type="match status" value="1"/>
</dbReference>
<dbReference type="STRING" id="446462.Amir_4862"/>
<evidence type="ECO:0000313" key="14">
    <source>
        <dbReference type="EMBL" id="ACU38688.1"/>
    </source>
</evidence>
<dbReference type="PANTHER" id="PTHR43394">
    <property type="entry name" value="ATP-DEPENDENT PERMEASE MDL1, MITOCHONDRIAL"/>
    <property type="match status" value="1"/>
</dbReference>
<evidence type="ECO:0000259" key="12">
    <source>
        <dbReference type="PROSITE" id="PS50893"/>
    </source>
</evidence>
<evidence type="ECO:0000256" key="7">
    <source>
        <dbReference type="ARBA" id="ARBA00022989"/>
    </source>
</evidence>
<dbReference type="PANTHER" id="PTHR43394:SF1">
    <property type="entry name" value="ATP-BINDING CASSETTE SUB-FAMILY B MEMBER 10, MITOCHONDRIAL"/>
    <property type="match status" value="1"/>
</dbReference>
<keyword evidence="7 11" id="KW-1133">Transmembrane helix</keyword>
<name>C6WQJ8_ACTMD</name>
<dbReference type="HOGENOM" id="CLU_000604_84_3_11"/>
<dbReference type="PROSITE" id="PS50893">
    <property type="entry name" value="ABC_TRANSPORTER_2"/>
    <property type="match status" value="1"/>
</dbReference>
<dbReference type="PROSITE" id="PS50929">
    <property type="entry name" value="ABC_TM1F"/>
    <property type="match status" value="1"/>
</dbReference>
<dbReference type="InterPro" id="IPR003439">
    <property type="entry name" value="ABC_transporter-like_ATP-bd"/>
</dbReference>
<dbReference type="InterPro" id="IPR039421">
    <property type="entry name" value="Type_1_exporter"/>
</dbReference>
<feature type="region of interest" description="Disordered" evidence="10">
    <location>
        <begin position="571"/>
        <end position="599"/>
    </location>
</feature>
<evidence type="ECO:0000256" key="11">
    <source>
        <dbReference type="SAM" id="Phobius"/>
    </source>
</evidence>
<dbReference type="CDD" id="cd18551">
    <property type="entry name" value="ABC_6TM_LmrA_like"/>
    <property type="match status" value="1"/>
</dbReference>
<dbReference type="Pfam" id="PF00664">
    <property type="entry name" value="ABC_membrane"/>
    <property type="match status" value="1"/>
</dbReference>
<keyword evidence="4 11" id="KW-0812">Transmembrane</keyword>
<sequence length="599" mass="63305">MLWRLARPHRRTLALGLLLSLLGSAAGLATPLVTKWVLDALGAGHPLTPPVAVLVVLLVVGGALWVAQWVLLGTLGERVVLASRESTVRRLLRATVPALDRHTPGELVTRVTSDSLLLRQTASTSVIGLVNGAVTLVGTLVLMGLLDPVLLLSTAGAVVVVALLVNALVPAIARAQRQAQEHLGRLGGTLEGALVAARTVKASRAEPRIAERVLADARASHHQAVRVVRREAVVWTLSWSGLQAAIVLVLGVGAWRVGSGEMAVSTLVAFLLYAFGLAEPVLGLSRELTALQTGLAAARRIDEVERTEVEPSGPLGARGPERDHPAEERPVLELRAVTAGYREDVPPVLRGVDLVVPRRGHVALVGPSGAGKSTLLAVLLRFLEPDSGQVLLHGRPYTERTHDEVRARLAYVEQDTPVVPGTLRDNLAFTHPDADDAELLDAVAQAQLTDTVAALPLGLDTPLDALPLSGGQRQRVALARALLRAPDVLLLDEATAQLDAITEAAVQQRIREHARTSAVVTVAHRLSTVLDADTIVVLQDGRVRAQGAHEELMATDELYRELVAALRIGQGSAPEHRPAAPPATVLPAVGPDLVGPAGR</sequence>
<dbReference type="RefSeq" id="WP_015803575.1">
    <property type="nucleotide sequence ID" value="NC_013093.1"/>
</dbReference>
<dbReference type="GO" id="GO:0005524">
    <property type="term" value="F:ATP binding"/>
    <property type="evidence" value="ECO:0007669"/>
    <property type="project" value="UniProtKB-KW"/>
</dbReference>
<keyword evidence="8 11" id="KW-0472">Membrane</keyword>
<keyword evidence="3" id="KW-1003">Cell membrane</keyword>
<comment type="subcellular location">
    <subcellularLocation>
        <location evidence="1">Cell membrane</location>
        <topology evidence="1">Multi-pass membrane protein</topology>
    </subcellularLocation>
</comment>
<feature type="region of interest" description="Disordered" evidence="10">
    <location>
        <begin position="306"/>
        <end position="328"/>
    </location>
</feature>
<gene>
    <name evidence="14" type="ordered locus">Amir_4862</name>
</gene>
<dbReference type="InterPro" id="IPR011527">
    <property type="entry name" value="ABC1_TM_dom"/>
</dbReference>
<dbReference type="InterPro" id="IPR027417">
    <property type="entry name" value="P-loop_NTPase"/>
</dbReference>
<dbReference type="SUPFAM" id="SSF52540">
    <property type="entry name" value="P-loop containing nucleoside triphosphate hydrolases"/>
    <property type="match status" value="1"/>
</dbReference>
<evidence type="ECO:0000256" key="5">
    <source>
        <dbReference type="ARBA" id="ARBA00022741"/>
    </source>
</evidence>
<feature type="domain" description="ABC transmembrane type-1" evidence="13">
    <location>
        <begin position="14"/>
        <end position="293"/>
    </location>
</feature>
<comment type="similarity">
    <text evidence="9">Belongs to the ABC transporter superfamily. Lipid exporter (TC 3.A.1.106) family.</text>
</comment>
<keyword evidence="2" id="KW-0813">Transport</keyword>